<feature type="binding site" evidence="5">
    <location>
        <position position="196"/>
    </location>
    <ligand>
        <name>Zn(2+)</name>
        <dbReference type="ChEBI" id="CHEBI:29105"/>
        <note>catalytic</note>
    </ligand>
</feature>
<gene>
    <name evidence="7" type="primary">add</name>
    <name evidence="7" type="ORF">PIG85_06295</name>
</gene>
<dbReference type="GO" id="GO:0009168">
    <property type="term" value="P:purine ribonucleoside monophosphate biosynthetic process"/>
    <property type="evidence" value="ECO:0007669"/>
    <property type="project" value="InterPro"/>
</dbReference>
<dbReference type="InterPro" id="IPR032466">
    <property type="entry name" value="Metal_Hydrolase"/>
</dbReference>
<dbReference type="InterPro" id="IPR001365">
    <property type="entry name" value="A_deaminase_dom"/>
</dbReference>
<dbReference type="InterPro" id="IPR006330">
    <property type="entry name" value="Ado/ade_deaminase"/>
</dbReference>
<feature type="binding site" evidence="5">
    <location>
        <position position="277"/>
    </location>
    <ligand>
        <name>Zn(2+)</name>
        <dbReference type="ChEBI" id="CHEBI:29105"/>
        <note>catalytic</note>
    </ligand>
</feature>
<reference evidence="7" key="1">
    <citation type="submission" date="2023-01" db="EMBL/GenBank/DDBJ databases">
        <title>Comparative Genomic Analysis of the Clinically-Derived Winkia Strain NY0527 Provides Evidence into the Taxonomic Reassignment of Winkia neuii and Characterizes Their Virulence Traits.</title>
        <authorList>
            <person name="Cai X."/>
            <person name="Peng Y."/>
            <person name="Li M."/>
            <person name="Qiu Y."/>
            <person name="Wang Y."/>
            <person name="Xu L."/>
            <person name="Hou Q."/>
        </authorList>
    </citation>
    <scope>NUCLEOTIDE SEQUENCE</scope>
    <source>
        <strain evidence="7">NY0527</strain>
    </source>
</reference>
<proteinExistence type="inferred from homology"/>
<dbReference type="InterPro" id="IPR006650">
    <property type="entry name" value="A/AMP_deam_AS"/>
</dbReference>
<dbReference type="PANTHER" id="PTHR43114">
    <property type="entry name" value="ADENINE DEAMINASE"/>
    <property type="match status" value="1"/>
</dbReference>
<feature type="site" description="Important for catalytic activity" evidence="5">
    <location>
        <position position="222"/>
    </location>
</feature>
<comment type="function">
    <text evidence="5">Catalyzes the hydrolytic deamination of adenine to hypoxanthine. Plays an important role in the purine salvage pathway and in nitrogen catabolism.</text>
</comment>
<protein>
    <recommendedName>
        <fullName evidence="5">Adenine deaminase</fullName>
        <shortName evidence="5">ADE</shortName>
        <ecNumber evidence="5">3.5.4.2</ecNumber>
    </recommendedName>
    <alternativeName>
        <fullName evidence="5">Adenine aminohydrolase</fullName>
        <shortName evidence="5">AAH</shortName>
    </alternativeName>
</protein>
<dbReference type="NCBIfam" id="TIGR01430">
    <property type="entry name" value="aden_deam"/>
    <property type="match status" value="1"/>
</dbReference>
<keyword evidence="2 5" id="KW-0479">Metal-binding</keyword>
<dbReference type="EC" id="3.5.4.2" evidence="5"/>
<dbReference type="EMBL" id="CP116394">
    <property type="protein sequence ID" value="WCE45277.1"/>
    <property type="molecule type" value="Genomic_DNA"/>
</dbReference>
<feature type="binding site" evidence="5">
    <location>
        <position position="16"/>
    </location>
    <ligand>
        <name>Zn(2+)</name>
        <dbReference type="ChEBI" id="CHEBI:29105"/>
        <note>catalytic</note>
    </ligand>
</feature>
<evidence type="ECO:0000256" key="5">
    <source>
        <dbReference type="HAMAP-Rule" id="MF_01962"/>
    </source>
</evidence>
<feature type="domain" description="Adenosine deaminase" evidence="6">
    <location>
        <begin position="11"/>
        <end position="330"/>
    </location>
</feature>
<keyword evidence="4 5" id="KW-0862">Zinc</keyword>
<evidence type="ECO:0000256" key="1">
    <source>
        <dbReference type="ARBA" id="ARBA00022490"/>
    </source>
</evidence>
<evidence type="ECO:0000313" key="7">
    <source>
        <dbReference type="EMBL" id="WCE45277.1"/>
    </source>
</evidence>
<dbReference type="RefSeq" id="WP_004804942.1">
    <property type="nucleotide sequence ID" value="NZ_CP116394.1"/>
</dbReference>
<dbReference type="GO" id="GO:0000034">
    <property type="term" value="F:adenine deaminase activity"/>
    <property type="evidence" value="ECO:0007669"/>
    <property type="project" value="UniProtKB-UniRule"/>
</dbReference>
<dbReference type="AlphaFoldDB" id="A0AB38XLQ1"/>
<comment type="caution">
    <text evidence="5">Lacks conserved residue(s) required for the propagation of feature annotation.</text>
</comment>
<evidence type="ECO:0000256" key="3">
    <source>
        <dbReference type="ARBA" id="ARBA00022801"/>
    </source>
</evidence>
<feature type="binding site" evidence="5">
    <location>
        <position position="18"/>
    </location>
    <ligand>
        <name>Zn(2+)</name>
        <dbReference type="ChEBI" id="CHEBI:29105"/>
        <note>catalytic</note>
    </ligand>
</feature>
<dbReference type="Gene3D" id="3.20.20.140">
    <property type="entry name" value="Metal-dependent hydrolases"/>
    <property type="match status" value="1"/>
</dbReference>
<dbReference type="GO" id="GO:0043103">
    <property type="term" value="P:hypoxanthine salvage"/>
    <property type="evidence" value="ECO:0007669"/>
    <property type="project" value="UniProtKB-UniRule"/>
</dbReference>
<organism evidence="7 8">
    <name type="scientific">Winkia neuii subsp. anitrata</name>
    <dbReference type="NCBI Taxonomy" id="29318"/>
    <lineage>
        <taxon>Bacteria</taxon>
        <taxon>Bacillati</taxon>
        <taxon>Actinomycetota</taxon>
        <taxon>Actinomycetes</taxon>
        <taxon>Actinomycetales</taxon>
        <taxon>Actinomycetaceae</taxon>
        <taxon>Winkia</taxon>
    </lineage>
</organism>
<comment type="catalytic activity">
    <reaction evidence="5">
        <text>adenine + H2O + H(+) = hypoxanthine + NH4(+)</text>
        <dbReference type="Rhea" id="RHEA:23688"/>
        <dbReference type="ChEBI" id="CHEBI:15377"/>
        <dbReference type="ChEBI" id="CHEBI:15378"/>
        <dbReference type="ChEBI" id="CHEBI:16708"/>
        <dbReference type="ChEBI" id="CHEBI:17368"/>
        <dbReference type="ChEBI" id="CHEBI:28938"/>
        <dbReference type="EC" id="3.5.4.2"/>
    </reaction>
</comment>
<name>A0AB38XLQ1_9ACTO</name>
<dbReference type="Proteomes" id="UP001211044">
    <property type="component" value="Chromosome"/>
</dbReference>
<feature type="binding site" evidence="5">
    <location>
        <position position="278"/>
    </location>
    <ligand>
        <name>substrate</name>
    </ligand>
</feature>
<evidence type="ECO:0000256" key="2">
    <source>
        <dbReference type="ARBA" id="ARBA00022723"/>
    </source>
</evidence>
<accession>A0AB38XLQ1</accession>
<dbReference type="KEGG" id="wne:PIG85_06295"/>
<keyword evidence="3 5" id="KW-0378">Hydrolase</keyword>
<dbReference type="PROSITE" id="PS00485">
    <property type="entry name" value="A_DEAMINASE"/>
    <property type="match status" value="1"/>
</dbReference>
<keyword evidence="1" id="KW-0963">Cytoplasm</keyword>
<evidence type="ECO:0000256" key="4">
    <source>
        <dbReference type="ARBA" id="ARBA00022833"/>
    </source>
</evidence>
<sequence>MELSEFVSSLPKVELHVHIEGTLEPELKFALAERNGITLDQQTPQQVRDSYDFTDLPSFLAAYYDGMDVLRTEADFYDLATAYLTKAASQNVRYVEMFFDPQAHTSRGISFHTVISGIRRAQIDAEANLGIVSTLIMCFLRDFQPEYAMATLLESLPYAHWIMGVGLDSDENGNPPANFEAVFARARKDGYLLTCHCDVDIPHSIEHIGQAINQIGTARIDHGTNIVEDESLVKYVAKAGIGLTSCPISNSWISEGGKVAEIKQLVGQGVRVSINSDDPAYFGGYIGENFQYLLEAGVDKQFLIERCKDAVAMSWASPTLKRQLLQEIAELEY</sequence>
<dbReference type="GO" id="GO:0005829">
    <property type="term" value="C:cytosol"/>
    <property type="evidence" value="ECO:0007669"/>
    <property type="project" value="TreeGrafter"/>
</dbReference>
<dbReference type="InterPro" id="IPR028892">
    <property type="entry name" value="ADE"/>
</dbReference>
<evidence type="ECO:0000259" key="6">
    <source>
        <dbReference type="Pfam" id="PF00962"/>
    </source>
</evidence>
<dbReference type="Pfam" id="PF00962">
    <property type="entry name" value="A_deaminase"/>
    <property type="match status" value="1"/>
</dbReference>
<dbReference type="PANTHER" id="PTHR43114:SF7">
    <property type="entry name" value="ADENOSINE DEAMINASE DOMAIN-CONTAINING PROTEIN"/>
    <property type="match status" value="1"/>
</dbReference>
<dbReference type="GO" id="GO:0008270">
    <property type="term" value="F:zinc ion binding"/>
    <property type="evidence" value="ECO:0007669"/>
    <property type="project" value="UniProtKB-UniRule"/>
</dbReference>
<dbReference type="GO" id="GO:0009117">
    <property type="term" value="P:nucleotide metabolic process"/>
    <property type="evidence" value="ECO:0007669"/>
    <property type="project" value="UniProtKB-KW"/>
</dbReference>
<evidence type="ECO:0000313" key="8">
    <source>
        <dbReference type="Proteomes" id="UP001211044"/>
    </source>
</evidence>
<keyword evidence="5" id="KW-0546">Nucleotide metabolism</keyword>
<dbReference type="SUPFAM" id="SSF51556">
    <property type="entry name" value="Metallo-dependent hydrolases"/>
    <property type="match status" value="1"/>
</dbReference>
<comment type="similarity">
    <text evidence="5">Belongs to the metallo-dependent hydrolases superfamily. Adenosine and AMP deaminases family. Adenine deaminase type 2 subfamily.</text>
</comment>
<dbReference type="GO" id="GO:0006146">
    <property type="term" value="P:adenine catabolic process"/>
    <property type="evidence" value="ECO:0007669"/>
    <property type="project" value="UniProtKB-UniRule"/>
</dbReference>
<comment type="cofactor">
    <cofactor evidence="5">
        <name>Zn(2+)</name>
        <dbReference type="ChEBI" id="CHEBI:29105"/>
    </cofactor>
    <text evidence="5">Binds 1 zinc ion per subunit.</text>
</comment>
<dbReference type="HAMAP" id="MF_01962">
    <property type="entry name" value="Adenine_deaminase"/>
    <property type="match status" value="1"/>
</dbReference>